<dbReference type="InterPro" id="IPR050796">
    <property type="entry name" value="SCF_F-box_component"/>
</dbReference>
<dbReference type="SUPFAM" id="SSF50965">
    <property type="entry name" value="Galactose oxidase, central domain"/>
    <property type="match status" value="1"/>
</dbReference>
<dbReference type="SUPFAM" id="SSF81383">
    <property type="entry name" value="F-box domain"/>
    <property type="match status" value="1"/>
</dbReference>
<name>A0AAW1HHG1_SAPOF</name>
<dbReference type="InterPro" id="IPR001810">
    <property type="entry name" value="F-box_dom"/>
</dbReference>
<keyword evidence="3" id="KW-1185">Reference proteome</keyword>
<evidence type="ECO:0000259" key="1">
    <source>
        <dbReference type="PROSITE" id="PS50181"/>
    </source>
</evidence>
<dbReference type="PANTHER" id="PTHR31672:SF13">
    <property type="entry name" value="F-BOX PROTEIN CPR30-LIKE"/>
    <property type="match status" value="1"/>
</dbReference>
<dbReference type="PANTHER" id="PTHR31672">
    <property type="entry name" value="BNACNNG10540D PROTEIN"/>
    <property type="match status" value="1"/>
</dbReference>
<proteinExistence type="predicted"/>
<dbReference type="InterPro" id="IPR017451">
    <property type="entry name" value="F-box-assoc_interact_dom"/>
</dbReference>
<dbReference type="AlphaFoldDB" id="A0AAW1HHG1"/>
<reference evidence="2" key="1">
    <citation type="submission" date="2024-03" db="EMBL/GenBank/DDBJ databases">
        <title>WGS assembly of Saponaria officinalis var. Norfolk2.</title>
        <authorList>
            <person name="Jenkins J."/>
            <person name="Shu S."/>
            <person name="Grimwood J."/>
            <person name="Barry K."/>
            <person name="Goodstein D."/>
            <person name="Schmutz J."/>
            <person name="Leebens-Mack J."/>
            <person name="Osbourn A."/>
        </authorList>
    </citation>
    <scope>NUCLEOTIDE SEQUENCE [LARGE SCALE GENOMIC DNA]</scope>
    <source>
        <strain evidence="2">JIC</strain>
    </source>
</reference>
<dbReference type="Proteomes" id="UP001443914">
    <property type="component" value="Unassembled WGS sequence"/>
</dbReference>
<feature type="domain" description="F-box" evidence="1">
    <location>
        <begin position="27"/>
        <end position="73"/>
    </location>
</feature>
<dbReference type="Pfam" id="PF08268">
    <property type="entry name" value="FBA_3"/>
    <property type="match status" value="1"/>
</dbReference>
<evidence type="ECO:0000313" key="2">
    <source>
        <dbReference type="EMBL" id="KAK9675818.1"/>
    </source>
</evidence>
<dbReference type="Gene3D" id="1.20.1280.50">
    <property type="match status" value="1"/>
</dbReference>
<dbReference type="SMART" id="SM00256">
    <property type="entry name" value="FBOX"/>
    <property type="match status" value="1"/>
</dbReference>
<dbReference type="InterPro" id="IPR013187">
    <property type="entry name" value="F-box-assoc_dom_typ3"/>
</dbReference>
<dbReference type="InterPro" id="IPR036047">
    <property type="entry name" value="F-box-like_dom_sf"/>
</dbReference>
<dbReference type="InterPro" id="IPR011043">
    <property type="entry name" value="Gal_Oxase/kelch_b-propeller"/>
</dbReference>
<dbReference type="NCBIfam" id="TIGR01640">
    <property type="entry name" value="F_box_assoc_1"/>
    <property type="match status" value="1"/>
</dbReference>
<sequence>MNPSSKLERRFHCNRCLLSASMDASDLFPMKRLPECLLIEILSLLPIKSLLRLKSVNKLCYDIIKSPYFISKHLKHNNGRHNNCIIAQFEVTRAGELQPSMVWLDDEIDEDSTIHNYTTLQKAPSAYDYCICGPCDGLYYIWCGWASEDRPWCRVGKRCLWNPALQQVKTLPSIIIMKSCMPLNIEYSYDEYCGFGFDPVTADYKVVLIKGVDLLVRNDSWRYAGDLSKSHYRLSENSSYTFVHTSYYWLGSNDEYYPLTYDIIIVVNLATEAIEEIGLPEMRIKDSIDIQWYTECLMVYHSTIALVTLYKDSGNFDIWTLKERSWSKQLSVRLLVRNKLGHRCLLGYHRIHKNMLLFRGWRNKLVIYYLDSKEWRVIPVGDIGVSVNNSALTFEKSWIKY</sequence>
<organism evidence="2 3">
    <name type="scientific">Saponaria officinalis</name>
    <name type="common">Common soapwort</name>
    <name type="synonym">Lychnis saponaria</name>
    <dbReference type="NCBI Taxonomy" id="3572"/>
    <lineage>
        <taxon>Eukaryota</taxon>
        <taxon>Viridiplantae</taxon>
        <taxon>Streptophyta</taxon>
        <taxon>Embryophyta</taxon>
        <taxon>Tracheophyta</taxon>
        <taxon>Spermatophyta</taxon>
        <taxon>Magnoliopsida</taxon>
        <taxon>eudicotyledons</taxon>
        <taxon>Gunneridae</taxon>
        <taxon>Pentapetalae</taxon>
        <taxon>Caryophyllales</taxon>
        <taxon>Caryophyllaceae</taxon>
        <taxon>Caryophylleae</taxon>
        <taxon>Saponaria</taxon>
    </lineage>
</organism>
<evidence type="ECO:0000313" key="3">
    <source>
        <dbReference type="Proteomes" id="UP001443914"/>
    </source>
</evidence>
<gene>
    <name evidence="2" type="ORF">RND81_11G033500</name>
</gene>
<dbReference type="Pfam" id="PF00646">
    <property type="entry name" value="F-box"/>
    <property type="match status" value="1"/>
</dbReference>
<comment type="caution">
    <text evidence="2">The sequence shown here is derived from an EMBL/GenBank/DDBJ whole genome shotgun (WGS) entry which is preliminary data.</text>
</comment>
<dbReference type="PROSITE" id="PS50181">
    <property type="entry name" value="FBOX"/>
    <property type="match status" value="1"/>
</dbReference>
<protein>
    <recommendedName>
        <fullName evidence="1">F-box domain-containing protein</fullName>
    </recommendedName>
</protein>
<dbReference type="EMBL" id="JBDFQZ010000011">
    <property type="protein sequence ID" value="KAK9675818.1"/>
    <property type="molecule type" value="Genomic_DNA"/>
</dbReference>
<accession>A0AAW1HHG1</accession>